<gene>
    <name evidence="2" type="ORF">METZ01_LOCUS48500</name>
</gene>
<sequence length="109" mass="12546">MICFGTWGLLSSVFPAMSAEIFLGMIFPWIIFLFSVSITRSLHKKNSSNITKYFSFSILMKMVVYGIIIIAIFTFISFNPTPFIISFTSYYLTLHLTEAFIIRSFINNN</sequence>
<reference evidence="2" key="1">
    <citation type="submission" date="2018-05" db="EMBL/GenBank/DDBJ databases">
        <authorList>
            <person name="Lanie J.A."/>
            <person name="Ng W.-L."/>
            <person name="Kazmierczak K.M."/>
            <person name="Andrzejewski T.M."/>
            <person name="Davidsen T.M."/>
            <person name="Wayne K.J."/>
            <person name="Tettelin H."/>
            <person name="Glass J.I."/>
            <person name="Rusch D."/>
            <person name="Podicherti R."/>
            <person name="Tsui H.-C.T."/>
            <person name="Winkler M.E."/>
        </authorList>
    </citation>
    <scope>NUCLEOTIDE SEQUENCE</scope>
</reference>
<protein>
    <submittedName>
        <fullName evidence="2">Uncharacterized protein</fullName>
    </submittedName>
</protein>
<keyword evidence="1" id="KW-0472">Membrane</keyword>
<feature type="transmembrane region" description="Helical" evidence="1">
    <location>
        <begin position="54"/>
        <end position="78"/>
    </location>
</feature>
<proteinExistence type="predicted"/>
<keyword evidence="1" id="KW-1133">Transmembrane helix</keyword>
<evidence type="ECO:0000256" key="1">
    <source>
        <dbReference type="SAM" id="Phobius"/>
    </source>
</evidence>
<organism evidence="2">
    <name type="scientific">marine metagenome</name>
    <dbReference type="NCBI Taxonomy" id="408172"/>
    <lineage>
        <taxon>unclassified sequences</taxon>
        <taxon>metagenomes</taxon>
        <taxon>ecological metagenomes</taxon>
    </lineage>
</organism>
<dbReference type="EMBL" id="UINC01002343">
    <property type="protein sequence ID" value="SUZ95646.1"/>
    <property type="molecule type" value="Genomic_DNA"/>
</dbReference>
<accession>A0A381RUW3</accession>
<feature type="transmembrane region" description="Helical" evidence="1">
    <location>
        <begin position="84"/>
        <end position="106"/>
    </location>
</feature>
<keyword evidence="1" id="KW-0812">Transmembrane</keyword>
<name>A0A381RUW3_9ZZZZ</name>
<dbReference type="AlphaFoldDB" id="A0A381RUW3"/>
<evidence type="ECO:0000313" key="2">
    <source>
        <dbReference type="EMBL" id="SUZ95646.1"/>
    </source>
</evidence>